<organism evidence="2 3">
    <name type="scientific">Prosthecobacter vanneervenii</name>
    <dbReference type="NCBI Taxonomy" id="48466"/>
    <lineage>
        <taxon>Bacteria</taxon>
        <taxon>Pseudomonadati</taxon>
        <taxon>Verrucomicrobiota</taxon>
        <taxon>Verrucomicrobiia</taxon>
        <taxon>Verrucomicrobiales</taxon>
        <taxon>Verrucomicrobiaceae</taxon>
        <taxon>Prosthecobacter</taxon>
    </lineage>
</organism>
<protein>
    <submittedName>
        <fullName evidence="2">Uncharacterized protein</fullName>
    </submittedName>
</protein>
<evidence type="ECO:0000256" key="1">
    <source>
        <dbReference type="SAM" id="MobiDB-lite"/>
    </source>
</evidence>
<dbReference type="EMBL" id="JACHIG010000003">
    <property type="protein sequence ID" value="MBB5032461.1"/>
    <property type="molecule type" value="Genomic_DNA"/>
</dbReference>
<evidence type="ECO:0000313" key="3">
    <source>
        <dbReference type="Proteomes" id="UP000590740"/>
    </source>
</evidence>
<feature type="region of interest" description="Disordered" evidence="1">
    <location>
        <begin position="24"/>
        <end position="46"/>
    </location>
</feature>
<reference evidence="2 3" key="1">
    <citation type="submission" date="2020-08" db="EMBL/GenBank/DDBJ databases">
        <title>Genomic Encyclopedia of Type Strains, Phase IV (KMG-IV): sequencing the most valuable type-strain genomes for metagenomic binning, comparative biology and taxonomic classification.</title>
        <authorList>
            <person name="Goeker M."/>
        </authorList>
    </citation>
    <scope>NUCLEOTIDE SEQUENCE [LARGE SCALE GENOMIC DNA]</scope>
    <source>
        <strain evidence="2 3">DSM 12252</strain>
    </source>
</reference>
<evidence type="ECO:0000313" key="2">
    <source>
        <dbReference type="EMBL" id="MBB5032461.1"/>
    </source>
</evidence>
<name>A0A7W7YA74_9BACT</name>
<gene>
    <name evidence="2" type="ORF">HNQ65_002038</name>
</gene>
<accession>A0A7W7YA74</accession>
<dbReference type="Proteomes" id="UP000590740">
    <property type="component" value="Unassembled WGS sequence"/>
</dbReference>
<sequence length="65" mass="7386">MAKPSLELENSHLFLDHLMASYLSSPSPPGRKKSMPHKKHLHQAQKKPMEALILHSFAPLFQMPV</sequence>
<proteinExistence type="predicted"/>
<keyword evidence="3" id="KW-1185">Reference proteome</keyword>
<dbReference type="AlphaFoldDB" id="A0A7W7YA74"/>
<feature type="compositionally biased region" description="Basic residues" evidence="1">
    <location>
        <begin position="30"/>
        <end position="45"/>
    </location>
</feature>
<comment type="caution">
    <text evidence="2">The sequence shown here is derived from an EMBL/GenBank/DDBJ whole genome shotgun (WGS) entry which is preliminary data.</text>
</comment>